<dbReference type="Pfam" id="PF00560">
    <property type="entry name" value="LRR_1"/>
    <property type="match status" value="3"/>
</dbReference>
<keyword evidence="4" id="KW-0732">Signal</keyword>
<gene>
    <name evidence="10" type="ORF">GH714_017446</name>
</gene>
<keyword evidence="2" id="KW-0433">Leucine-rich repeat</keyword>
<dbReference type="PANTHER" id="PTHR48063">
    <property type="entry name" value="LRR RECEPTOR-LIKE KINASE"/>
    <property type="match status" value="1"/>
</dbReference>
<organism evidence="10 11">
    <name type="scientific">Hevea brasiliensis</name>
    <name type="common">Para rubber tree</name>
    <name type="synonym">Siphonia brasiliensis</name>
    <dbReference type="NCBI Taxonomy" id="3981"/>
    <lineage>
        <taxon>Eukaryota</taxon>
        <taxon>Viridiplantae</taxon>
        <taxon>Streptophyta</taxon>
        <taxon>Embryophyta</taxon>
        <taxon>Tracheophyta</taxon>
        <taxon>Spermatophyta</taxon>
        <taxon>Magnoliopsida</taxon>
        <taxon>eudicotyledons</taxon>
        <taxon>Gunneridae</taxon>
        <taxon>Pentapetalae</taxon>
        <taxon>rosids</taxon>
        <taxon>fabids</taxon>
        <taxon>Malpighiales</taxon>
        <taxon>Euphorbiaceae</taxon>
        <taxon>Crotonoideae</taxon>
        <taxon>Micrandreae</taxon>
        <taxon>Hevea</taxon>
    </lineage>
</organism>
<dbReference type="FunFam" id="3.80.10.10:FF:000041">
    <property type="entry name" value="LRR receptor-like serine/threonine-protein kinase ERECTA"/>
    <property type="match status" value="1"/>
</dbReference>
<keyword evidence="11" id="KW-1185">Reference proteome</keyword>
<dbReference type="Gene3D" id="3.80.10.10">
    <property type="entry name" value="Ribonuclease Inhibitor"/>
    <property type="match status" value="1"/>
</dbReference>
<evidence type="ECO:0000256" key="1">
    <source>
        <dbReference type="ARBA" id="ARBA00004479"/>
    </source>
</evidence>
<dbReference type="EMBL" id="JAAGAX010000017">
    <property type="protein sequence ID" value="KAF2286508.1"/>
    <property type="molecule type" value="Genomic_DNA"/>
</dbReference>
<keyword evidence="3" id="KW-0812">Transmembrane</keyword>
<evidence type="ECO:0000256" key="6">
    <source>
        <dbReference type="ARBA" id="ARBA00022989"/>
    </source>
</evidence>
<evidence type="ECO:0000313" key="10">
    <source>
        <dbReference type="EMBL" id="KAF2286508.1"/>
    </source>
</evidence>
<reference evidence="10 11" key="1">
    <citation type="journal article" date="2020" name="Mol. Plant">
        <title>The Chromosome-Based Rubber Tree Genome Provides New Insights into Spurge Genome Evolution and Rubber Biosynthesis.</title>
        <authorList>
            <person name="Liu J."/>
            <person name="Shi C."/>
            <person name="Shi C.C."/>
            <person name="Li W."/>
            <person name="Zhang Q.J."/>
            <person name="Zhang Y."/>
            <person name="Li K."/>
            <person name="Lu H.F."/>
            <person name="Shi C."/>
            <person name="Zhu S.T."/>
            <person name="Xiao Z.Y."/>
            <person name="Nan H."/>
            <person name="Yue Y."/>
            <person name="Zhu X.G."/>
            <person name="Wu Y."/>
            <person name="Hong X.N."/>
            <person name="Fan G.Y."/>
            <person name="Tong Y."/>
            <person name="Zhang D."/>
            <person name="Mao C.L."/>
            <person name="Liu Y.L."/>
            <person name="Hao S.J."/>
            <person name="Liu W.Q."/>
            <person name="Lv M.Q."/>
            <person name="Zhang H.B."/>
            <person name="Liu Y."/>
            <person name="Hu-Tang G.R."/>
            <person name="Wang J.P."/>
            <person name="Wang J.H."/>
            <person name="Sun Y.H."/>
            <person name="Ni S.B."/>
            <person name="Chen W.B."/>
            <person name="Zhang X.C."/>
            <person name="Jiao Y.N."/>
            <person name="Eichler E.E."/>
            <person name="Li G.H."/>
            <person name="Liu X."/>
            <person name="Gao L.Z."/>
        </authorList>
    </citation>
    <scope>NUCLEOTIDE SEQUENCE [LARGE SCALE GENOMIC DNA]</scope>
    <source>
        <strain evidence="11">cv. GT1</strain>
        <tissue evidence="10">Leaf</tissue>
    </source>
</reference>
<sequence>MNLMTLDLSSNHFSGNLGIPWEEMSVSVIDLSKNNLSGEIPPSICSSPNLNVLKLFRNRLAGELSTSLKNCTGLNILDLEENTFYGNIPEWIGDNISTLEALGLRGNMFSGNITEQLCHLSYLHILDLAHNNLSGLLPPCFGNLSGLKSPSIYFPYPFTPLYCMKRRWNCSLVKEKEILQEQKPKGLLQASVYCVSNGIVLEFI</sequence>
<comment type="subcellular location">
    <subcellularLocation>
        <location evidence="1">Membrane</location>
        <topology evidence="1">Single-pass type I membrane protein</topology>
    </subcellularLocation>
</comment>
<keyword evidence="9" id="KW-0325">Glycoprotein</keyword>
<evidence type="ECO:0000256" key="3">
    <source>
        <dbReference type="ARBA" id="ARBA00022692"/>
    </source>
</evidence>
<name>A0A6A6KF31_HEVBR</name>
<dbReference type="GO" id="GO:0016020">
    <property type="term" value="C:membrane"/>
    <property type="evidence" value="ECO:0007669"/>
    <property type="project" value="UniProtKB-SubCell"/>
</dbReference>
<proteinExistence type="predicted"/>
<dbReference type="AlphaFoldDB" id="A0A6A6KF31"/>
<evidence type="ECO:0000256" key="2">
    <source>
        <dbReference type="ARBA" id="ARBA00022614"/>
    </source>
</evidence>
<evidence type="ECO:0008006" key="12">
    <source>
        <dbReference type="Google" id="ProtNLM"/>
    </source>
</evidence>
<accession>A0A6A6KF31</accession>
<evidence type="ECO:0000256" key="9">
    <source>
        <dbReference type="ARBA" id="ARBA00023180"/>
    </source>
</evidence>
<dbReference type="InterPro" id="IPR001611">
    <property type="entry name" value="Leu-rich_rpt"/>
</dbReference>
<protein>
    <recommendedName>
        <fullName evidence="12">Leucine-rich repeat-containing N-terminal plant-type domain-containing protein</fullName>
    </recommendedName>
</protein>
<evidence type="ECO:0000256" key="4">
    <source>
        <dbReference type="ARBA" id="ARBA00022729"/>
    </source>
</evidence>
<keyword evidence="5" id="KW-0677">Repeat</keyword>
<keyword evidence="6" id="KW-1133">Transmembrane helix</keyword>
<dbReference type="PANTHER" id="PTHR48063:SF29">
    <property type="entry name" value="LRR RECEPTOR-LIKE KINASE FAMILY PROTEIN"/>
    <property type="match status" value="1"/>
</dbReference>
<dbReference type="SUPFAM" id="SSF52058">
    <property type="entry name" value="L domain-like"/>
    <property type="match status" value="1"/>
</dbReference>
<evidence type="ECO:0000313" key="11">
    <source>
        <dbReference type="Proteomes" id="UP000467840"/>
    </source>
</evidence>
<keyword evidence="7" id="KW-0472">Membrane</keyword>
<dbReference type="InterPro" id="IPR032675">
    <property type="entry name" value="LRR_dom_sf"/>
</dbReference>
<evidence type="ECO:0000256" key="8">
    <source>
        <dbReference type="ARBA" id="ARBA00023170"/>
    </source>
</evidence>
<evidence type="ECO:0000256" key="7">
    <source>
        <dbReference type="ARBA" id="ARBA00023136"/>
    </source>
</evidence>
<evidence type="ECO:0000256" key="5">
    <source>
        <dbReference type="ARBA" id="ARBA00022737"/>
    </source>
</evidence>
<keyword evidence="8" id="KW-0675">Receptor</keyword>
<dbReference type="Proteomes" id="UP000467840">
    <property type="component" value="Chromosome 3"/>
</dbReference>
<comment type="caution">
    <text evidence="10">The sequence shown here is derived from an EMBL/GenBank/DDBJ whole genome shotgun (WGS) entry which is preliminary data.</text>
</comment>
<dbReference type="InterPro" id="IPR046956">
    <property type="entry name" value="RLP23-like"/>
</dbReference>